<dbReference type="PANTHER" id="PTHR21539">
    <property type="entry name" value="SAGA-ASSOCIATED FACTOR 29"/>
    <property type="match status" value="1"/>
</dbReference>
<dbReference type="Pfam" id="PF07039">
    <property type="entry name" value="SGF29_Tudor"/>
    <property type="match status" value="1"/>
</dbReference>
<comment type="subcellular location">
    <subcellularLocation>
        <location evidence="1">Nucleus</location>
    </subcellularLocation>
</comment>
<dbReference type="CDD" id="cd20393">
    <property type="entry name" value="Tudor_SGF29_rpt1"/>
    <property type="match status" value="1"/>
</dbReference>
<dbReference type="InterPro" id="IPR010750">
    <property type="entry name" value="SGF29_tudor-like_dom"/>
</dbReference>
<evidence type="ECO:0000256" key="1">
    <source>
        <dbReference type="ARBA" id="ARBA00004123"/>
    </source>
</evidence>
<evidence type="ECO:0000313" key="6">
    <source>
        <dbReference type="EMBL" id="MBY21792.1"/>
    </source>
</evidence>
<proteinExistence type="predicted"/>
<dbReference type="CDD" id="cd20394">
    <property type="entry name" value="Tudor_SGF29_rpt2"/>
    <property type="match status" value="1"/>
</dbReference>
<dbReference type="GO" id="GO:0005634">
    <property type="term" value="C:nucleus"/>
    <property type="evidence" value="ECO:0007669"/>
    <property type="project" value="UniProtKB-SubCell"/>
</dbReference>
<evidence type="ECO:0000259" key="5">
    <source>
        <dbReference type="PROSITE" id="PS51518"/>
    </source>
</evidence>
<gene>
    <name evidence="6" type="primary">CCDC101</name>
    <name evidence="6" type="ORF">g.71640</name>
</gene>
<evidence type="ECO:0000256" key="3">
    <source>
        <dbReference type="ARBA" id="ARBA00023163"/>
    </source>
</evidence>
<dbReference type="PANTHER" id="PTHR21539:SF0">
    <property type="entry name" value="SAGA-ASSOCIATED FACTOR 29"/>
    <property type="match status" value="1"/>
</dbReference>
<dbReference type="InterPro" id="IPR047288">
    <property type="entry name" value="Tudor_SGF29_rpt1"/>
</dbReference>
<dbReference type="InterPro" id="IPR047287">
    <property type="entry name" value="Tudor_SGF29_rpt2"/>
</dbReference>
<dbReference type="EMBL" id="GGMR01009173">
    <property type="protein sequence ID" value="MBY21792.1"/>
    <property type="molecule type" value="Transcribed_RNA"/>
</dbReference>
<accession>A0A2S2NXK4</accession>
<evidence type="ECO:0000256" key="2">
    <source>
        <dbReference type="ARBA" id="ARBA00023015"/>
    </source>
</evidence>
<dbReference type="PROSITE" id="PS51518">
    <property type="entry name" value="SGF29_C"/>
    <property type="match status" value="1"/>
</dbReference>
<protein>
    <submittedName>
        <fullName evidence="6">SAGA-associated factor 29</fullName>
    </submittedName>
</protein>
<keyword evidence="4" id="KW-0539">Nucleus</keyword>
<feature type="domain" description="SGF29 C-terminal" evidence="5">
    <location>
        <begin position="150"/>
        <end position="287"/>
    </location>
</feature>
<organism evidence="6">
    <name type="scientific">Schizaphis graminum</name>
    <name type="common">Green bug aphid</name>
    <dbReference type="NCBI Taxonomy" id="13262"/>
    <lineage>
        <taxon>Eukaryota</taxon>
        <taxon>Metazoa</taxon>
        <taxon>Ecdysozoa</taxon>
        <taxon>Arthropoda</taxon>
        <taxon>Hexapoda</taxon>
        <taxon>Insecta</taxon>
        <taxon>Pterygota</taxon>
        <taxon>Neoptera</taxon>
        <taxon>Paraneoptera</taxon>
        <taxon>Hemiptera</taxon>
        <taxon>Sternorrhyncha</taxon>
        <taxon>Aphidomorpha</taxon>
        <taxon>Aphidoidea</taxon>
        <taxon>Aphididae</taxon>
        <taxon>Aphidini</taxon>
        <taxon>Schizaphis</taxon>
    </lineage>
</organism>
<reference evidence="6" key="1">
    <citation type="submission" date="2018-04" db="EMBL/GenBank/DDBJ databases">
        <title>Transcriptome of Schizaphis graminum biotype I.</title>
        <authorList>
            <person name="Scully E.D."/>
            <person name="Geib S.M."/>
            <person name="Palmer N.A."/>
            <person name="Koch K."/>
            <person name="Bradshaw J."/>
            <person name="Heng-Moss T."/>
            <person name="Sarath G."/>
        </authorList>
    </citation>
    <scope>NUCLEOTIDE SEQUENCE</scope>
</reference>
<dbReference type="InterPro" id="IPR037802">
    <property type="entry name" value="SGF29"/>
</dbReference>
<keyword evidence="3" id="KW-0804">Transcription</keyword>
<dbReference type="GO" id="GO:0000124">
    <property type="term" value="C:SAGA complex"/>
    <property type="evidence" value="ECO:0007669"/>
    <property type="project" value="InterPro"/>
</dbReference>
<evidence type="ECO:0000256" key="4">
    <source>
        <dbReference type="ARBA" id="ARBA00023242"/>
    </source>
</evidence>
<keyword evidence="2" id="KW-0805">Transcription regulation</keyword>
<dbReference type="AlphaFoldDB" id="A0A2S2NXK4"/>
<sequence>MAMTKSIIDTTVAGKENSDEQTLLAKLFKSLFNVPPIIANNVAVIDIINTTQELVIKKGMIDPESQKSLISFYETADLETIREEEVIRKMLELIYEVRNIRHQKIKSLLQSQRSSTFLKLLQVTAMRIPVWFPKHDEQPPPLCGAIEPLPSYVAKSGDLVAALVKQSGEERWIVAEAVAFKNGKYEVEDIDVKETNRNFTLEKNYVKPLPLMRADPVTCPDAFFPCNQFVLAMYPQTTCFFKALVKASPKTSYDGYEVLFEDDFNQYTIMMVVSQRFVVSFPSLEILHKDDEMVVEY</sequence>
<name>A0A2S2NXK4_SCHGA</name>
<dbReference type="Gene3D" id="2.30.30.140">
    <property type="match status" value="2"/>
</dbReference>